<dbReference type="InterPro" id="IPR012678">
    <property type="entry name" value="Ribosomal_uL23/eL15/eS24_sf"/>
</dbReference>
<dbReference type="GO" id="GO:1990904">
    <property type="term" value="C:ribonucleoprotein complex"/>
    <property type="evidence" value="ECO:0007669"/>
    <property type="project" value="UniProtKB-KW"/>
</dbReference>
<accession>A0A2H9RCK8</accession>
<dbReference type="EMBL" id="PFUW01000014">
    <property type="protein sequence ID" value="PJB04213.1"/>
    <property type="molecule type" value="Genomic_DNA"/>
</dbReference>
<evidence type="ECO:0000313" key="7">
    <source>
        <dbReference type="EMBL" id="PIX28271.1"/>
    </source>
</evidence>
<evidence type="ECO:0000313" key="10">
    <source>
        <dbReference type="EMBL" id="PJC01149.1"/>
    </source>
</evidence>
<dbReference type="AlphaFoldDB" id="A0A2G9LJE5"/>
<accession>A0A2H9QSL9</accession>
<reference evidence="11 12" key="1">
    <citation type="submission" date="2017-09" db="EMBL/GenBank/DDBJ databases">
        <title>Depth-based differentiation of microbial function through sediment-hosted aquifers and enrichment of novel symbionts in the deep terrestrial subsurface.</title>
        <authorList>
            <person name="Probst A.J."/>
            <person name="Ladd B."/>
            <person name="Jarett J.K."/>
            <person name="Geller-Mcgrath D.E."/>
            <person name="Sieber C.M.K."/>
            <person name="Emerson J.B."/>
            <person name="Anantharaman K."/>
            <person name="Thomas B.C."/>
            <person name="Malmstrom R."/>
            <person name="Stieglmeier M."/>
            <person name="Klingl A."/>
            <person name="Woyke T."/>
            <person name="Ryan C.M."/>
            <person name="Banfield J.F."/>
        </authorList>
    </citation>
    <scope>NUCLEOTIDE SEQUENCE [LARGE SCALE GENOMIC DNA]</scope>
</reference>
<gene>
    <name evidence="3" type="primary">rplW</name>
    <name evidence="10" type="ORF">CO072_02220</name>
    <name evidence="9" type="ORF">CO124_00750</name>
    <name evidence="5" type="ORF">COS22_01385</name>
    <name evidence="4" type="ORF">COS45_01220</name>
    <name evidence="6" type="ORF">COW47_00005</name>
    <name evidence="3" type="ORF">COW69_00995</name>
    <name evidence="8" type="ORF">COY63_01215</name>
    <name evidence="7" type="ORF">COZ66_00205</name>
</gene>
<protein>
    <submittedName>
        <fullName evidence="3">50S ribosomal protein L23</fullName>
    </submittedName>
</protein>
<dbReference type="Proteomes" id="UP000231232">
    <property type="component" value="Unassembled WGS sequence"/>
</dbReference>
<evidence type="ECO:0000313" key="8">
    <source>
        <dbReference type="EMBL" id="PIY99847.1"/>
    </source>
</evidence>
<reference evidence="3 13" key="2">
    <citation type="submission" date="2017-09" db="EMBL/GenBank/DDBJ databases">
        <title>Depth-based differentiation of microbial function through sediment-hosted aquifers and enrichment of novel symbionts in the deep terrestrial subsurface.</title>
        <authorList>
            <person name="Probst A.J."/>
            <person name="Ladd B."/>
            <person name="Jarett J.K."/>
            <person name="Geller-Mcgrath D.E."/>
            <person name="Sieber C.M."/>
            <person name="Emerson J.B."/>
            <person name="Anantharaman K."/>
            <person name="Thomas B.C."/>
            <person name="Malmstrom R."/>
            <person name="Stieglmeier M."/>
            <person name="Klingl A."/>
            <person name="Woyke T."/>
            <person name="Ryan C.M."/>
            <person name="Banfield J.F."/>
        </authorList>
    </citation>
    <scope>NUCLEOTIDE SEQUENCE [LARGE SCALE GENOMIC DNA]</scope>
    <source>
        <strain evidence="5">CG02_land_8_20_14_3_00_31_209</strain>
        <strain evidence="4">CG03_land_8_20_14_0_80_31_114</strain>
        <strain evidence="6">CG17_big_fil_post_rev_8_21_14_2_50_31_73</strain>
        <strain evidence="3">CG18_big_fil_WC_8_21_14_2_50_31_19</strain>
        <strain evidence="8">CG_4_10_14_0_8_um_filter_31_133</strain>
        <strain evidence="7">CG_4_8_14_3_um_filter</strain>
        <strain evidence="10">CG_4_9_14_0_8_um_filter_31_21</strain>
        <strain evidence="9">CG_4_9_14_3_um_filter_31_125</strain>
    </source>
</reference>
<evidence type="ECO:0000313" key="13">
    <source>
        <dbReference type="Proteomes" id="UP000229789"/>
    </source>
</evidence>
<dbReference type="Gene3D" id="3.30.70.330">
    <property type="match status" value="1"/>
</dbReference>
<dbReference type="Proteomes" id="UP000231449">
    <property type="component" value="Unassembled WGS sequence"/>
</dbReference>
<accession>A0A2H9P8N5</accession>
<accession>A0A2H9M8L4</accession>
<accession>A0A2G9LJE5</accession>
<dbReference type="EMBL" id="PEUT01000032">
    <property type="protein sequence ID" value="PIV13737.1"/>
    <property type="molecule type" value="Genomic_DNA"/>
</dbReference>
<dbReference type="Proteomes" id="UP000229789">
    <property type="component" value="Unassembled WGS sequence"/>
</dbReference>
<evidence type="ECO:0000313" key="5">
    <source>
        <dbReference type="EMBL" id="PIV46417.1"/>
    </source>
</evidence>
<dbReference type="GO" id="GO:0005840">
    <property type="term" value="C:ribosome"/>
    <property type="evidence" value="ECO:0007669"/>
    <property type="project" value="UniProtKB-KW"/>
</dbReference>
<organism evidence="3 13">
    <name type="scientific">Huberarchaeum crystalense</name>
    <dbReference type="NCBI Taxonomy" id="2014257"/>
    <lineage>
        <taxon>Archaea</taxon>
        <taxon>Candidatus Huberarchaeota</taxon>
        <taxon>Candidatus Huberarchaeia</taxon>
        <taxon>Candidatus Huberarchaeales</taxon>
        <taxon>Candidatus Huberarchaeaceae</taxon>
        <taxon>Candidatus Huberarchaeum</taxon>
    </lineage>
</organism>
<accession>A0A2H9MMZ5</accession>
<dbReference type="EMBL" id="PFIH01000008">
    <property type="protein sequence ID" value="PIX28271.1"/>
    <property type="molecule type" value="Genomic_DNA"/>
</dbReference>
<dbReference type="GO" id="GO:0006412">
    <property type="term" value="P:translation"/>
    <property type="evidence" value="ECO:0007669"/>
    <property type="project" value="InterPro"/>
</dbReference>
<dbReference type="EMBL" id="PETW01000025">
    <property type="protein sequence ID" value="PIV46417.1"/>
    <property type="molecule type" value="Genomic_DNA"/>
</dbReference>
<evidence type="ECO:0000313" key="4">
    <source>
        <dbReference type="EMBL" id="PIV13737.1"/>
    </source>
</evidence>
<accession>A0A2H9M356</accession>
<dbReference type="EMBL" id="PFSX01000058">
    <property type="protein sequence ID" value="PJC01149.1"/>
    <property type="molecule type" value="Genomic_DNA"/>
</dbReference>
<comment type="caution">
    <text evidence="3">The sequence shown here is derived from an EMBL/GenBank/DDBJ whole genome shotgun (WGS) entry which is preliminary data.</text>
</comment>
<sequence>MLPKIVASKKQSTSLSKRQIIVSIKNTEKAVRQLEGQNILTFIIDNKAKKENMKNILIKEFKAEPIKITIEINRQGKKIARVKLKDVDAARNLAMKFGIV</sequence>
<dbReference type="EMBL" id="PCUF01000010">
    <property type="protein sequence ID" value="PIN66645.1"/>
    <property type="molecule type" value="Genomic_DNA"/>
</dbReference>
<dbReference type="SUPFAM" id="SSF54189">
    <property type="entry name" value="Ribosomal proteins S24e, L23 and L15e"/>
    <property type="match status" value="1"/>
</dbReference>
<dbReference type="EMBL" id="PFMG01000026">
    <property type="protein sequence ID" value="PIY99847.1"/>
    <property type="molecule type" value="Genomic_DNA"/>
</dbReference>
<evidence type="ECO:0000313" key="6">
    <source>
        <dbReference type="EMBL" id="PIV89916.1"/>
    </source>
</evidence>
<dbReference type="Proteomes" id="UP000228888">
    <property type="component" value="Unassembled WGS sequence"/>
</dbReference>
<dbReference type="InterPro" id="IPR012677">
    <property type="entry name" value="Nucleotide-bd_a/b_plait_sf"/>
</dbReference>
<evidence type="ECO:0000313" key="9">
    <source>
        <dbReference type="EMBL" id="PJB04213.1"/>
    </source>
</evidence>
<dbReference type="Proteomes" id="UP000228989">
    <property type="component" value="Unassembled WGS sequence"/>
</dbReference>
<evidence type="ECO:0000313" key="11">
    <source>
        <dbReference type="Proteomes" id="UP000228874"/>
    </source>
</evidence>
<name>A0A2G9LJE5_HUBC1</name>
<dbReference type="EMBL" id="PFFF01000001">
    <property type="protein sequence ID" value="PIV89916.1"/>
    <property type="molecule type" value="Genomic_DNA"/>
</dbReference>
<evidence type="ECO:0000256" key="2">
    <source>
        <dbReference type="ARBA" id="ARBA00023274"/>
    </source>
</evidence>
<evidence type="ECO:0000313" key="3">
    <source>
        <dbReference type="EMBL" id="PIN66645.1"/>
    </source>
</evidence>
<dbReference type="Proteomes" id="UP000230477">
    <property type="component" value="Unassembled WGS sequence"/>
</dbReference>
<dbReference type="GO" id="GO:0003735">
    <property type="term" value="F:structural constituent of ribosome"/>
    <property type="evidence" value="ECO:0007669"/>
    <property type="project" value="InterPro"/>
</dbReference>
<accession>A0A2H9N4H2</accession>
<dbReference type="Proteomes" id="UP000230713">
    <property type="component" value="Unassembled WGS sequence"/>
</dbReference>
<evidence type="ECO:0000256" key="1">
    <source>
        <dbReference type="ARBA" id="ARBA00022980"/>
    </source>
</evidence>
<proteinExistence type="predicted"/>
<keyword evidence="2" id="KW-0687">Ribonucleoprotein</keyword>
<evidence type="ECO:0000313" key="12">
    <source>
        <dbReference type="Proteomes" id="UP000228888"/>
    </source>
</evidence>
<dbReference type="Proteomes" id="UP000228874">
    <property type="component" value="Unassembled WGS sequence"/>
</dbReference>
<keyword evidence="1 3" id="KW-0689">Ribosomal protein</keyword>